<keyword evidence="2" id="KW-0611">Plant defense</keyword>
<protein>
    <recommendedName>
        <fullName evidence="4">NB-ARC domain-containing protein</fullName>
    </recommendedName>
</protein>
<dbReference type="GO" id="GO:0005524">
    <property type="term" value="F:ATP binding"/>
    <property type="evidence" value="ECO:0007669"/>
    <property type="project" value="UniProtKB-KW"/>
</dbReference>
<dbReference type="GO" id="GO:0006952">
    <property type="term" value="P:defense response"/>
    <property type="evidence" value="ECO:0007669"/>
    <property type="project" value="UniProtKB-KW"/>
</dbReference>
<evidence type="ECO:0000313" key="6">
    <source>
        <dbReference type="Proteomes" id="UP000631114"/>
    </source>
</evidence>
<feature type="domain" description="NB-ARC" evidence="4">
    <location>
        <begin position="311"/>
        <end position="474"/>
    </location>
</feature>
<organism evidence="5 6">
    <name type="scientific">Coptis chinensis</name>
    <dbReference type="NCBI Taxonomy" id="261450"/>
    <lineage>
        <taxon>Eukaryota</taxon>
        <taxon>Viridiplantae</taxon>
        <taxon>Streptophyta</taxon>
        <taxon>Embryophyta</taxon>
        <taxon>Tracheophyta</taxon>
        <taxon>Spermatophyta</taxon>
        <taxon>Magnoliopsida</taxon>
        <taxon>Ranunculales</taxon>
        <taxon>Ranunculaceae</taxon>
        <taxon>Coptidoideae</taxon>
        <taxon>Coptis</taxon>
    </lineage>
</organism>
<reference evidence="5 6" key="1">
    <citation type="submission" date="2020-10" db="EMBL/GenBank/DDBJ databases">
        <title>The Coptis chinensis genome and diversification of protoberbering-type alkaloids.</title>
        <authorList>
            <person name="Wang B."/>
            <person name="Shu S."/>
            <person name="Song C."/>
            <person name="Liu Y."/>
        </authorList>
    </citation>
    <scope>NUCLEOTIDE SEQUENCE [LARGE SCALE GENOMIC DNA]</scope>
    <source>
        <strain evidence="5">HL-2020</strain>
        <tissue evidence="5">Leaf</tissue>
    </source>
</reference>
<comment type="caution">
    <text evidence="5">The sequence shown here is derived from an EMBL/GenBank/DDBJ whole genome shotgun (WGS) entry which is preliminary data.</text>
</comment>
<keyword evidence="6" id="KW-1185">Reference proteome</keyword>
<proteinExistence type="inferred from homology"/>
<name>A0A835I5H9_9MAGN</name>
<evidence type="ECO:0000256" key="3">
    <source>
        <dbReference type="ARBA" id="ARBA00022840"/>
    </source>
</evidence>
<dbReference type="Gene3D" id="1.10.8.430">
    <property type="entry name" value="Helical domain of apoptotic protease-activating factors"/>
    <property type="match status" value="1"/>
</dbReference>
<dbReference type="Proteomes" id="UP000631114">
    <property type="component" value="Unassembled WGS sequence"/>
</dbReference>
<evidence type="ECO:0000256" key="2">
    <source>
        <dbReference type="ARBA" id="ARBA00022821"/>
    </source>
</evidence>
<dbReference type="InterPro" id="IPR001611">
    <property type="entry name" value="Leu-rich_rpt"/>
</dbReference>
<dbReference type="Gene3D" id="3.40.50.300">
    <property type="entry name" value="P-loop containing nucleotide triphosphate hydrolases"/>
    <property type="match status" value="2"/>
</dbReference>
<dbReference type="InterPro" id="IPR042197">
    <property type="entry name" value="Apaf_helical"/>
</dbReference>
<comment type="similarity">
    <text evidence="1">Belongs to the disease resistance NB-LRR family.</text>
</comment>
<feature type="domain" description="NB-ARC" evidence="4">
    <location>
        <begin position="122"/>
        <end position="282"/>
    </location>
</feature>
<keyword evidence="3" id="KW-0547">Nucleotide-binding</keyword>
<evidence type="ECO:0000256" key="1">
    <source>
        <dbReference type="ARBA" id="ARBA00008894"/>
    </source>
</evidence>
<dbReference type="OrthoDB" id="1926275at2759"/>
<dbReference type="PANTHER" id="PTHR33463">
    <property type="entry name" value="NB-ARC DOMAIN-CONTAINING PROTEIN-RELATED"/>
    <property type="match status" value="1"/>
</dbReference>
<dbReference type="InterPro" id="IPR050905">
    <property type="entry name" value="Plant_NBS-LRR"/>
</dbReference>
<dbReference type="PROSITE" id="PS51450">
    <property type="entry name" value="LRR"/>
    <property type="match status" value="1"/>
</dbReference>
<dbReference type="Gene3D" id="3.80.10.10">
    <property type="entry name" value="Ribonuclease Inhibitor"/>
    <property type="match status" value="1"/>
</dbReference>
<dbReference type="InterPro" id="IPR002182">
    <property type="entry name" value="NB-ARC"/>
</dbReference>
<accession>A0A835I5H9</accession>
<dbReference type="SUPFAM" id="SSF52058">
    <property type="entry name" value="L domain-like"/>
    <property type="match status" value="1"/>
</dbReference>
<dbReference type="InterPro" id="IPR032675">
    <property type="entry name" value="LRR_dom_sf"/>
</dbReference>
<dbReference type="PANTHER" id="PTHR33463:SF187">
    <property type="entry name" value="AND NB-ARC DOMAIN DISEASE RESISTANCE PROTEIN, PUTATIVE-RELATED"/>
    <property type="match status" value="1"/>
</dbReference>
<dbReference type="InterPro" id="IPR027417">
    <property type="entry name" value="P-loop_NTPase"/>
</dbReference>
<dbReference type="AlphaFoldDB" id="A0A835I5H9"/>
<evidence type="ECO:0000313" key="5">
    <source>
        <dbReference type="EMBL" id="KAF9611985.1"/>
    </source>
</evidence>
<dbReference type="FunFam" id="3.40.50.300:FF:001091">
    <property type="entry name" value="Probable disease resistance protein At1g61300"/>
    <property type="match status" value="1"/>
</dbReference>
<keyword evidence="3" id="KW-0067">ATP-binding</keyword>
<dbReference type="PRINTS" id="PR00364">
    <property type="entry name" value="DISEASERSIST"/>
</dbReference>
<evidence type="ECO:0000259" key="4">
    <source>
        <dbReference type="Pfam" id="PF00931"/>
    </source>
</evidence>
<dbReference type="SUPFAM" id="SSF52540">
    <property type="entry name" value="P-loop containing nucleoside triphosphate hydrolases"/>
    <property type="match status" value="2"/>
</dbReference>
<dbReference type="EMBL" id="JADFTS010000004">
    <property type="protein sequence ID" value="KAF9611985.1"/>
    <property type="molecule type" value="Genomic_DNA"/>
</dbReference>
<dbReference type="GO" id="GO:0043531">
    <property type="term" value="F:ADP binding"/>
    <property type="evidence" value="ECO:0007669"/>
    <property type="project" value="InterPro"/>
</dbReference>
<gene>
    <name evidence="5" type="ORF">IFM89_037268</name>
</gene>
<sequence>MDILRSKCEDLIAKETDIKEDLSRTEGQRRRPREQVISWLEHVEIIKNQVGVLEKSFEKNNKLCFANLYHQHKHSKLIVKMTEEVDRLQESSQFFEGLVSSDEPFVEQVPYRPQILAAPTILKKIWENLMDCRVGIVGIWGLGISRNATMMTIRNMLAATNIFNKIIWVHCSEDMSVDEVWDVIGMQLDVFIPMHEDYRSQAARVLNSLEKVLFIFYDMSKTISFKKLGIPLPNESNGCKIMVTSDFWEVRRRMETNQDVDFFEEVFSKKESWTSFDSKGFTPDIQRSAWQMVPEQQSFVAVQPLFGSSIQTTLNEIWDNLMDPKVGIIGVYGKGGVGKTTAMMNTNNRLLATKMFNKIIWVNMSKDMSLEKVQRDIAMQLNMEFEDEASQAAYLLRSLKKVKKFLIIFDDVWQPISLMKIGIPLPNEDNGCKIVVTTRFWSVCWRLKTNKNIEVDVLTKTEAWDLFVSTVGEEVLTPDIQPIAREMVRECDLLPVFIISLGHAMRNAIKIEVWDKFLEELTQTKIRNMEERNLILMRLVYSRLKDDAIRNCFLYSAFFPEDYLFESEELIRNHINTLDDIEYYCPDLSTLLLQDNPLSHISSSFFYMMPAIEVLDMSYSCITELPSSLAELLNLRVLFLQYCKSLKKIPSLENLKKLRVLNLRGASIEELPHGMDGLLSLRSLDLSETTSLKNIQVGLISSLCGLEELQMKGSLLCNMDSPMVADCLKEMRCLEHLAILTLSIVGFEDHLDTIMSLQERNLKRFTINLYGSTGDFI</sequence>
<dbReference type="Pfam" id="PF00931">
    <property type="entry name" value="NB-ARC"/>
    <property type="match status" value="2"/>
</dbReference>
<dbReference type="Pfam" id="PF13855">
    <property type="entry name" value="LRR_8"/>
    <property type="match status" value="1"/>
</dbReference>